<evidence type="ECO:0000256" key="5">
    <source>
        <dbReference type="ARBA" id="ARBA00022840"/>
    </source>
</evidence>
<evidence type="ECO:0000256" key="1">
    <source>
        <dbReference type="ARBA" id="ARBA00009922"/>
    </source>
</evidence>
<comment type="catalytic activity">
    <reaction evidence="10">
        <text>ATP + H2O = ADP + phosphate + H(+)</text>
        <dbReference type="Rhea" id="RHEA:13065"/>
        <dbReference type="ChEBI" id="CHEBI:15377"/>
        <dbReference type="ChEBI" id="CHEBI:15378"/>
        <dbReference type="ChEBI" id="CHEBI:30616"/>
        <dbReference type="ChEBI" id="CHEBI:43474"/>
        <dbReference type="ChEBI" id="CHEBI:456216"/>
        <dbReference type="EC" id="5.6.2.4"/>
    </reaction>
</comment>
<evidence type="ECO:0000256" key="4">
    <source>
        <dbReference type="ARBA" id="ARBA00022806"/>
    </source>
</evidence>
<dbReference type="InterPro" id="IPR027417">
    <property type="entry name" value="P-loop_NTPase"/>
</dbReference>
<dbReference type="Gene3D" id="1.10.486.10">
    <property type="entry name" value="PCRA, domain 4"/>
    <property type="match status" value="1"/>
</dbReference>
<dbReference type="PROSITE" id="PS51198">
    <property type="entry name" value="UVRD_HELICASE_ATP_BIND"/>
    <property type="match status" value="1"/>
</dbReference>
<reference evidence="15" key="1">
    <citation type="submission" date="2017-02" db="EMBL/GenBank/DDBJ databases">
        <authorList>
            <person name="Varghese N."/>
            <person name="Submissions S."/>
        </authorList>
    </citation>
    <scope>NUCLEOTIDE SEQUENCE [LARGE SCALE GENOMIC DNA]</scope>
    <source>
        <strain evidence="15">M1</strain>
    </source>
</reference>
<dbReference type="GO" id="GO:0016887">
    <property type="term" value="F:ATP hydrolysis activity"/>
    <property type="evidence" value="ECO:0007669"/>
    <property type="project" value="RHEA"/>
</dbReference>
<dbReference type="STRING" id="36842.SAMN02194393_00360"/>
<evidence type="ECO:0000256" key="10">
    <source>
        <dbReference type="ARBA" id="ARBA00048988"/>
    </source>
</evidence>
<dbReference type="InterPro" id="IPR014016">
    <property type="entry name" value="UvrD-like_ATP-bd"/>
</dbReference>
<comment type="similarity">
    <text evidence="1">Belongs to the helicase family. UvrD subfamily.</text>
</comment>
<dbReference type="AlphaFoldDB" id="A0A1T5IGW3"/>
<dbReference type="Proteomes" id="UP000190285">
    <property type="component" value="Unassembled WGS sequence"/>
</dbReference>
<dbReference type="CDD" id="cd17932">
    <property type="entry name" value="DEXQc_UvrD"/>
    <property type="match status" value="1"/>
</dbReference>
<evidence type="ECO:0000256" key="9">
    <source>
        <dbReference type="ARBA" id="ARBA00034808"/>
    </source>
</evidence>
<dbReference type="SUPFAM" id="SSF52540">
    <property type="entry name" value="P-loop containing nucleoside triphosphate hydrolases"/>
    <property type="match status" value="1"/>
</dbReference>
<dbReference type="Gene3D" id="3.40.50.300">
    <property type="entry name" value="P-loop containing nucleotide triphosphate hydrolases"/>
    <property type="match status" value="2"/>
</dbReference>
<feature type="binding site" evidence="11">
    <location>
        <begin position="36"/>
        <end position="43"/>
    </location>
    <ligand>
        <name>ATP</name>
        <dbReference type="ChEBI" id="CHEBI:30616"/>
    </ligand>
</feature>
<dbReference type="RefSeq" id="WP_079488880.1">
    <property type="nucleotide sequence ID" value="NZ_FUZT01000001.1"/>
</dbReference>
<proteinExistence type="inferred from homology"/>
<dbReference type="InterPro" id="IPR014017">
    <property type="entry name" value="DNA_helicase_UvrD-like_C"/>
</dbReference>
<evidence type="ECO:0000259" key="13">
    <source>
        <dbReference type="PROSITE" id="PS51217"/>
    </source>
</evidence>
<organism evidence="14 15">
    <name type="scientific">Maledivibacter halophilus</name>
    <dbReference type="NCBI Taxonomy" id="36842"/>
    <lineage>
        <taxon>Bacteria</taxon>
        <taxon>Bacillati</taxon>
        <taxon>Bacillota</taxon>
        <taxon>Clostridia</taxon>
        <taxon>Peptostreptococcales</taxon>
        <taxon>Caminicellaceae</taxon>
        <taxon>Maledivibacter</taxon>
    </lineage>
</organism>
<dbReference type="EC" id="5.6.2.4" evidence="9"/>
<evidence type="ECO:0000256" key="8">
    <source>
        <dbReference type="ARBA" id="ARBA00034617"/>
    </source>
</evidence>
<dbReference type="CDD" id="cd18807">
    <property type="entry name" value="SF1_C_UvrD"/>
    <property type="match status" value="1"/>
</dbReference>
<feature type="domain" description="UvrD-like helicase ATP-binding" evidence="12">
    <location>
        <begin position="15"/>
        <end position="300"/>
    </location>
</feature>
<dbReference type="PANTHER" id="PTHR11070">
    <property type="entry name" value="UVRD / RECB / PCRA DNA HELICASE FAMILY MEMBER"/>
    <property type="match status" value="1"/>
</dbReference>
<comment type="catalytic activity">
    <reaction evidence="8">
        <text>Couples ATP hydrolysis with the unwinding of duplex DNA by translocating in the 3'-5' direction.</text>
        <dbReference type="EC" id="5.6.2.4"/>
    </reaction>
</comment>
<evidence type="ECO:0000256" key="2">
    <source>
        <dbReference type="ARBA" id="ARBA00022741"/>
    </source>
</evidence>
<gene>
    <name evidence="14" type="ORF">SAMN02194393_00360</name>
</gene>
<dbReference type="PANTHER" id="PTHR11070:SF2">
    <property type="entry name" value="ATP-DEPENDENT DNA HELICASE SRS2"/>
    <property type="match status" value="1"/>
</dbReference>
<keyword evidence="2 11" id="KW-0547">Nucleotide-binding</keyword>
<feature type="domain" description="UvrD-like helicase C-terminal" evidence="13">
    <location>
        <begin position="301"/>
        <end position="563"/>
    </location>
</feature>
<dbReference type="Pfam" id="PF13361">
    <property type="entry name" value="UvrD_C"/>
    <property type="match status" value="1"/>
</dbReference>
<evidence type="ECO:0000259" key="12">
    <source>
        <dbReference type="PROSITE" id="PS51198"/>
    </source>
</evidence>
<sequence length="706" mass="83584">MSIKFFDFLKTEFNIDFNEKQRTAILQKYGPVLVLATPGSGKTTVLNAHIAYLIFNYNVNPENILALTFSKASAKDMNDRFYETYGGLIPDGIKFSTIHSFSYKIIRYYYYINRINYQLIEGNRSRYNKRSILQKIYRRVNRSNINDDKLDELSNSISFVKNLMINFKDINDYKFQAKNFDKIYKTYEDYKKNNEYNMILLDFDDMLIEANNILEKNQYILKKYQDQYKYVMMDEGQDTSLIQNKIIEKIALPKNNLFIVCDDDQSIYGFRGAQPKYLLDFKERYNDAKIIFMEQNYRSSKNIVDISNKVINNNSIRYPKMMFTVNPESGPIKIVKLKTEKEQLDYVVNSIKSDEYLDDIAILYRNNISGIGLAQKLYEEDISFYMKDYHRNFFSHWVLNDILNFVRFSYDDRSIPLLQAIYTKFDSYISKKELEFLKEQDVTKSVFDNLVKYPHMKAFKKRNLKRFKKDFKKLKRKSPLEAIRFIRYDLKYEERLEGYSELTGYSMENLRYILNTLEGISEDTYSMENFVDKLNNLKRIMHESRKNRKNGAVTLSTLHSSKGLEFKKVFIVDLIEGQIPTKESIKREAMGDSLALEEERRLCYVGMTRAKEKLEMLTVGYKNNEEVLSSRFIKEIEKCILENKKVSCSPSLKKDSIVRHKKFGLGMIKDINDSMIIIDFDKRGEKQLSIDMCIKRDLLEIIKLDC</sequence>
<evidence type="ECO:0000313" key="14">
    <source>
        <dbReference type="EMBL" id="SKC38320.1"/>
    </source>
</evidence>
<evidence type="ECO:0000256" key="6">
    <source>
        <dbReference type="ARBA" id="ARBA00023125"/>
    </source>
</evidence>
<dbReference type="PROSITE" id="PS51217">
    <property type="entry name" value="UVRD_HELICASE_CTER"/>
    <property type="match status" value="1"/>
</dbReference>
<evidence type="ECO:0000256" key="3">
    <source>
        <dbReference type="ARBA" id="ARBA00022801"/>
    </source>
</evidence>
<dbReference type="InterPro" id="IPR013986">
    <property type="entry name" value="DExx_box_DNA_helicase_dom_sf"/>
</dbReference>
<protein>
    <recommendedName>
        <fullName evidence="9">DNA 3'-5' helicase</fullName>
        <ecNumber evidence="9">5.6.2.4</ecNumber>
    </recommendedName>
</protein>
<dbReference type="GO" id="GO:0005524">
    <property type="term" value="F:ATP binding"/>
    <property type="evidence" value="ECO:0007669"/>
    <property type="project" value="UniProtKB-UniRule"/>
</dbReference>
<dbReference type="GO" id="GO:0003677">
    <property type="term" value="F:DNA binding"/>
    <property type="evidence" value="ECO:0007669"/>
    <property type="project" value="UniProtKB-KW"/>
</dbReference>
<keyword evidence="15" id="KW-1185">Reference proteome</keyword>
<accession>A0A1T5IGW3</accession>
<dbReference type="OrthoDB" id="9810135at2"/>
<evidence type="ECO:0000256" key="11">
    <source>
        <dbReference type="PROSITE-ProRule" id="PRU00560"/>
    </source>
</evidence>
<dbReference type="Gene3D" id="1.10.10.160">
    <property type="match status" value="1"/>
</dbReference>
<keyword evidence="3 11" id="KW-0378">Hydrolase</keyword>
<dbReference type="EMBL" id="FUZT01000001">
    <property type="protein sequence ID" value="SKC38320.1"/>
    <property type="molecule type" value="Genomic_DNA"/>
</dbReference>
<keyword evidence="6" id="KW-0238">DNA-binding</keyword>
<dbReference type="InterPro" id="IPR000212">
    <property type="entry name" value="DNA_helicase_UvrD/REP"/>
</dbReference>
<keyword evidence="7" id="KW-0413">Isomerase</keyword>
<keyword evidence="5 11" id="KW-0067">ATP-binding</keyword>
<evidence type="ECO:0000313" key="15">
    <source>
        <dbReference type="Proteomes" id="UP000190285"/>
    </source>
</evidence>
<name>A0A1T5IGW3_9FIRM</name>
<keyword evidence="4 11" id="KW-0347">Helicase</keyword>
<dbReference type="Pfam" id="PF00580">
    <property type="entry name" value="UvrD-helicase"/>
    <property type="match status" value="1"/>
</dbReference>
<dbReference type="GO" id="GO:0043138">
    <property type="term" value="F:3'-5' DNA helicase activity"/>
    <property type="evidence" value="ECO:0007669"/>
    <property type="project" value="UniProtKB-EC"/>
</dbReference>
<evidence type="ECO:0000256" key="7">
    <source>
        <dbReference type="ARBA" id="ARBA00023235"/>
    </source>
</evidence>
<dbReference type="GO" id="GO:0000725">
    <property type="term" value="P:recombinational repair"/>
    <property type="evidence" value="ECO:0007669"/>
    <property type="project" value="TreeGrafter"/>
</dbReference>